<comment type="caution">
    <text evidence="1">The sequence shown here is derived from an EMBL/GenBank/DDBJ whole genome shotgun (WGS) entry which is preliminary data.</text>
</comment>
<protein>
    <submittedName>
        <fullName evidence="1">Cold-inducible protein YdjO</fullName>
    </submittedName>
</protein>
<dbReference type="Proteomes" id="UP000252585">
    <property type="component" value="Unassembled WGS sequence"/>
</dbReference>
<proteinExistence type="predicted"/>
<dbReference type="Pfam" id="PF14169">
    <property type="entry name" value="YdjO"/>
    <property type="match status" value="1"/>
</dbReference>
<organism evidence="1 2">
    <name type="scientific">Saliterribacillus persicus</name>
    <dbReference type="NCBI Taxonomy" id="930114"/>
    <lineage>
        <taxon>Bacteria</taxon>
        <taxon>Bacillati</taxon>
        <taxon>Bacillota</taxon>
        <taxon>Bacilli</taxon>
        <taxon>Bacillales</taxon>
        <taxon>Bacillaceae</taxon>
        <taxon>Saliterribacillus</taxon>
    </lineage>
</organism>
<evidence type="ECO:0000313" key="2">
    <source>
        <dbReference type="Proteomes" id="UP000252585"/>
    </source>
</evidence>
<evidence type="ECO:0000313" key="1">
    <source>
        <dbReference type="EMBL" id="RCW74756.1"/>
    </source>
</evidence>
<dbReference type="InterPro" id="IPR025916">
    <property type="entry name" value="YdjO"/>
</dbReference>
<gene>
    <name evidence="1" type="ORF">DFR57_10352</name>
</gene>
<reference evidence="1 2" key="1">
    <citation type="submission" date="2018-07" db="EMBL/GenBank/DDBJ databases">
        <title>Genomic Encyclopedia of Type Strains, Phase IV (KMG-IV): sequencing the most valuable type-strain genomes for metagenomic binning, comparative biology and taxonomic classification.</title>
        <authorList>
            <person name="Goeker M."/>
        </authorList>
    </citation>
    <scope>NUCLEOTIDE SEQUENCE [LARGE SCALE GENOMIC DNA]</scope>
    <source>
        <strain evidence="1 2">DSM 27696</strain>
    </source>
</reference>
<dbReference type="RefSeq" id="WP_114351875.1">
    <property type="nucleotide sequence ID" value="NZ_QPJJ01000003.1"/>
</dbReference>
<dbReference type="EMBL" id="QPJJ01000003">
    <property type="protein sequence ID" value="RCW74756.1"/>
    <property type="molecule type" value="Genomic_DNA"/>
</dbReference>
<dbReference type="OrthoDB" id="1955171at2"/>
<accession>A0A368Y5Z5</accession>
<sequence length="60" mass="7119">MAYYNNQREPVNEVETKVWSCVSDDCAGWMREAYSFDEEPKCPLCKSEMKREVRVIPEIK</sequence>
<dbReference type="AlphaFoldDB" id="A0A368Y5Z5"/>
<name>A0A368Y5Z5_9BACI</name>
<keyword evidence="2" id="KW-1185">Reference proteome</keyword>